<gene>
    <name evidence="3" type="ORF">TcWFU_000891</name>
    <name evidence="2" type="ORF">TcWFU_004396</name>
    <name evidence="4" type="ORF">TcWFU_006936</name>
    <name evidence="1" type="ORF">TcWFU_009015</name>
</gene>
<evidence type="ECO:0000313" key="4">
    <source>
        <dbReference type="EMBL" id="KAL5106967.1"/>
    </source>
</evidence>
<evidence type="ECO:0000313" key="2">
    <source>
        <dbReference type="EMBL" id="KAL5102600.1"/>
    </source>
</evidence>
<name>A0ABR4PYV5_9CEST</name>
<protein>
    <submittedName>
        <fullName evidence="2">Uncharacterized protein</fullName>
    </submittedName>
</protein>
<dbReference type="Proteomes" id="UP001651158">
    <property type="component" value="Unassembled WGS sequence"/>
</dbReference>
<reference evidence="2 5" key="1">
    <citation type="journal article" date="2022" name="Front. Cell. Infect. Microbiol.">
        <title>The Genomes of Two Strains of Taenia crassiceps the Animal Model for the Study of Human Cysticercosis.</title>
        <authorList>
            <person name="Bobes R.J."/>
            <person name="Estrada K."/>
            <person name="Rios-Valencia D.G."/>
            <person name="Calderon-Gallegos A."/>
            <person name="de la Torre P."/>
            <person name="Carrero J.C."/>
            <person name="Sanchez-Flores A."/>
            <person name="Laclette J.P."/>
        </authorList>
    </citation>
    <scope>NUCLEOTIDE SEQUENCE [LARGE SCALE GENOMIC DNA]</scope>
    <source>
        <strain evidence="2">WFUcys</strain>
    </source>
</reference>
<keyword evidence="5" id="KW-1185">Reference proteome</keyword>
<dbReference type="EMBL" id="JAKROA010000059">
    <property type="protein sequence ID" value="KAL5102600.1"/>
    <property type="molecule type" value="Genomic_DNA"/>
</dbReference>
<accession>A0ABR4PYV5</accession>
<sequence length="128" mass="14795">MSKKYRSQMQYLARSSILHRHHRTLSYADSNQALVAKSRNQLLTLNPPLTCFTFHYLTTPLPTTTQDAKMWKPSCPWRQGQQDFLSHYRWSVDGVLLMNIAECLGEAWRPPALHCMVVVSLSANHCTY</sequence>
<evidence type="ECO:0000313" key="3">
    <source>
        <dbReference type="EMBL" id="KAL5106550.1"/>
    </source>
</evidence>
<dbReference type="EMBL" id="JAKROA010000005">
    <property type="protein sequence ID" value="KAL5106550.1"/>
    <property type="molecule type" value="Genomic_DNA"/>
</dbReference>
<reference evidence="2" key="2">
    <citation type="submission" date="2024-12" db="EMBL/GenBank/DDBJ databases">
        <authorList>
            <person name="Estrada K."/>
            <person name="Bobes R.J."/>
            <person name="Sanchez-Flores A."/>
            <person name="Laclette J.P."/>
        </authorList>
    </citation>
    <scope>NUCLEOTIDE SEQUENCE</scope>
    <source>
        <strain evidence="2">WFUcys</strain>
        <tissue evidence="2">Peritoneal cavity of infected mice</tissue>
    </source>
</reference>
<comment type="caution">
    <text evidence="2">The sequence shown here is derived from an EMBL/GenBank/DDBJ whole genome shotgun (WGS) entry which is preliminary data.</text>
</comment>
<dbReference type="EMBL" id="JAKROA010000063">
    <property type="protein sequence ID" value="KAL5102587.1"/>
    <property type="molecule type" value="Genomic_DNA"/>
</dbReference>
<dbReference type="EMBL" id="JAKROA010000005">
    <property type="protein sequence ID" value="KAL5106967.1"/>
    <property type="molecule type" value="Genomic_DNA"/>
</dbReference>
<proteinExistence type="predicted"/>
<organism evidence="2 5">
    <name type="scientific">Taenia crassiceps</name>
    <dbReference type="NCBI Taxonomy" id="6207"/>
    <lineage>
        <taxon>Eukaryota</taxon>
        <taxon>Metazoa</taxon>
        <taxon>Spiralia</taxon>
        <taxon>Lophotrochozoa</taxon>
        <taxon>Platyhelminthes</taxon>
        <taxon>Cestoda</taxon>
        <taxon>Eucestoda</taxon>
        <taxon>Cyclophyllidea</taxon>
        <taxon>Taeniidae</taxon>
        <taxon>Taenia</taxon>
    </lineage>
</organism>
<evidence type="ECO:0000313" key="5">
    <source>
        <dbReference type="Proteomes" id="UP001651158"/>
    </source>
</evidence>
<evidence type="ECO:0000313" key="1">
    <source>
        <dbReference type="EMBL" id="KAL5102587.1"/>
    </source>
</evidence>